<dbReference type="EMBL" id="JBEDUW010000007">
    <property type="protein sequence ID" value="KAK9910627.1"/>
    <property type="molecule type" value="Genomic_DNA"/>
</dbReference>
<name>A0AAW1VUW5_RUBAR</name>
<comment type="caution">
    <text evidence="1">The sequence shown here is derived from an EMBL/GenBank/DDBJ whole genome shotgun (WGS) entry which is preliminary data.</text>
</comment>
<dbReference type="AlphaFoldDB" id="A0AAW1VUW5"/>
<sequence length="220" mass="23890">MMVAGEKNRWQESSGWTGLSSAATVWRRRRRREQMRIKASSWLKHEIEEALGDASVAGELGDAGVLERSMMAATVLGRERARAELGAIGSFGLFEFGYDGAEEEEVGAEKVEFVRWVILNWAEREEVMAGGQRLWAEAAVQERRKHEAELGSSEITVEVKGEGNCGREVCEVASATVVLGGGRWAEHGCFAGRGGEAEKGTVVEMGGTRKERNATAGSNG</sequence>
<gene>
    <name evidence="1" type="ORF">M0R45_034583</name>
</gene>
<organism evidence="1 2">
    <name type="scientific">Rubus argutus</name>
    <name type="common">Southern blackberry</name>
    <dbReference type="NCBI Taxonomy" id="59490"/>
    <lineage>
        <taxon>Eukaryota</taxon>
        <taxon>Viridiplantae</taxon>
        <taxon>Streptophyta</taxon>
        <taxon>Embryophyta</taxon>
        <taxon>Tracheophyta</taxon>
        <taxon>Spermatophyta</taxon>
        <taxon>Magnoliopsida</taxon>
        <taxon>eudicotyledons</taxon>
        <taxon>Gunneridae</taxon>
        <taxon>Pentapetalae</taxon>
        <taxon>rosids</taxon>
        <taxon>fabids</taxon>
        <taxon>Rosales</taxon>
        <taxon>Rosaceae</taxon>
        <taxon>Rosoideae</taxon>
        <taxon>Rosoideae incertae sedis</taxon>
        <taxon>Rubus</taxon>
    </lineage>
</organism>
<dbReference type="Proteomes" id="UP001457282">
    <property type="component" value="Unassembled WGS sequence"/>
</dbReference>
<accession>A0AAW1VUW5</accession>
<evidence type="ECO:0000313" key="2">
    <source>
        <dbReference type="Proteomes" id="UP001457282"/>
    </source>
</evidence>
<keyword evidence="2" id="KW-1185">Reference proteome</keyword>
<evidence type="ECO:0000313" key="1">
    <source>
        <dbReference type="EMBL" id="KAK9910627.1"/>
    </source>
</evidence>
<reference evidence="1 2" key="1">
    <citation type="journal article" date="2023" name="G3 (Bethesda)">
        <title>A chromosome-length genome assembly and annotation of blackberry (Rubus argutus, cv. 'Hillquist').</title>
        <authorList>
            <person name="Bruna T."/>
            <person name="Aryal R."/>
            <person name="Dudchenko O."/>
            <person name="Sargent D.J."/>
            <person name="Mead D."/>
            <person name="Buti M."/>
            <person name="Cavallini A."/>
            <person name="Hytonen T."/>
            <person name="Andres J."/>
            <person name="Pham M."/>
            <person name="Weisz D."/>
            <person name="Mascagni F."/>
            <person name="Usai G."/>
            <person name="Natali L."/>
            <person name="Bassil N."/>
            <person name="Fernandez G.E."/>
            <person name="Lomsadze A."/>
            <person name="Armour M."/>
            <person name="Olukolu B."/>
            <person name="Poorten T."/>
            <person name="Britton C."/>
            <person name="Davik J."/>
            <person name="Ashrafi H."/>
            <person name="Aiden E.L."/>
            <person name="Borodovsky M."/>
            <person name="Worthington M."/>
        </authorList>
    </citation>
    <scope>NUCLEOTIDE SEQUENCE [LARGE SCALE GENOMIC DNA]</scope>
    <source>
        <strain evidence="1">PI 553951</strain>
    </source>
</reference>
<protein>
    <submittedName>
        <fullName evidence="1">Uncharacterized protein</fullName>
    </submittedName>
</protein>
<proteinExistence type="predicted"/>